<protein>
    <submittedName>
        <fullName evidence="2">Uncharacterized protein</fullName>
    </submittedName>
</protein>
<name>A0A1H1LEM6_9MICO</name>
<dbReference type="RefSeq" id="WP_092665635.1">
    <property type="nucleotide sequence ID" value="NZ_LT629734.1"/>
</dbReference>
<sequence length="111" mass="11989">MGFWSDAWRTVAGALTRSGPDASGTRTGRLRCPRCGRRAPRAPRRASARRIAAAAAEIVAYERVHADDPSWGIRDAIAQAHGLSVVDVTDETIRLRDVAARAARRQPTEGA</sequence>
<evidence type="ECO:0000313" key="3">
    <source>
        <dbReference type="Proteomes" id="UP000199649"/>
    </source>
</evidence>
<keyword evidence="3" id="KW-1185">Reference proteome</keyword>
<dbReference type="Proteomes" id="UP000199649">
    <property type="component" value="Chromosome I"/>
</dbReference>
<dbReference type="EMBL" id="LT629734">
    <property type="protein sequence ID" value="SDR73041.1"/>
    <property type="molecule type" value="Genomic_DNA"/>
</dbReference>
<accession>A0A1H1LEM6</accession>
<feature type="region of interest" description="Disordered" evidence="1">
    <location>
        <begin position="15"/>
        <end position="47"/>
    </location>
</feature>
<dbReference type="AlphaFoldDB" id="A0A1H1LEM6"/>
<evidence type="ECO:0000256" key="1">
    <source>
        <dbReference type="SAM" id="MobiDB-lite"/>
    </source>
</evidence>
<proteinExistence type="predicted"/>
<dbReference type="STRING" id="684552.SAMN04489719_0568"/>
<gene>
    <name evidence="2" type="ORF">SAMN04489719_0568</name>
</gene>
<evidence type="ECO:0000313" key="2">
    <source>
        <dbReference type="EMBL" id="SDR73041.1"/>
    </source>
</evidence>
<reference evidence="3" key="1">
    <citation type="submission" date="2016-10" db="EMBL/GenBank/DDBJ databases">
        <authorList>
            <person name="Varghese N."/>
            <person name="Submissions S."/>
        </authorList>
    </citation>
    <scope>NUCLEOTIDE SEQUENCE [LARGE SCALE GENOMIC DNA]</scope>
    <source>
        <strain evidence="3">DSM 22965</strain>
    </source>
</reference>
<feature type="compositionally biased region" description="Basic residues" evidence="1">
    <location>
        <begin position="28"/>
        <end position="47"/>
    </location>
</feature>
<organism evidence="2 3">
    <name type="scientific">Agrococcus carbonis</name>
    <dbReference type="NCBI Taxonomy" id="684552"/>
    <lineage>
        <taxon>Bacteria</taxon>
        <taxon>Bacillati</taxon>
        <taxon>Actinomycetota</taxon>
        <taxon>Actinomycetes</taxon>
        <taxon>Micrococcales</taxon>
        <taxon>Microbacteriaceae</taxon>
        <taxon>Agrococcus</taxon>
    </lineage>
</organism>